<dbReference type="InterPro" id="IPR029044">
    <property type="entry name" value="Nucleotide-diphossugar_trans"/>
</dbReference>
<dbReference type="GeneID" id="25306191"/>
<dbReference type="Proteomes" id="UP000053029">
    <property type="component" value="Unassembled WGS sequence"/>
</dbReference>
<evidence type="ECO:0008006" key="4">
    <source>
        <dbReference type="Google" id="ProtNLM"/>
    </source>
</evidence>
<evidence type="ECO:0000313" key="3">
    <source>
        <dbReference type="Proteomes" id="UP000053029"/>
    </source>
</evidence>
<organism evidence="2 3">
    <name type="scientific">Fonsecaea pedrosoi CBS 271.37</name>
    <dbReference type="NCBI Taxonomy" id="1442368"/>
    <lineage>
        <taxon>Eukaryota</taxon>
        <taxon>Fungi</taxon>
        <taxon>Dikarya</taxon>
        <taxon>Ascomycota</taxon>
        <taxon>Pezizomycotina</taxon>
        <taxon>Eurotiomycetes</taxon>
        <taxon>Chaetothyriomycetidae</taxon>
        <taxon>Chaetothyriales</taxon>
        <taxon>Herpotrichiellaceae</taxon>
        <taxon>Fonsecaea</taxon>
    </lineage>
</organism>
<dbReference type="PANTHER" id="PTHR11183">
    <property type="entry name" value="GLYCOGENIN SUBFAMILY MEMBER"/>
    <property type="match status" value="1"/>
</dbReference>
<accession>A0A0D2DQM8</accession>
<feature type="compositionally biased region" description="Basic and acidic residues" evidence="1">
    <location>
        <begin position="203"/>
        <end position="217"/>
    </location>
</feature>
<name>A0A0D2DQM8_9EURO</name>
<gene>
    <name evidence="2" type="ORF">Z517_06701</name>
</gene>
<evidence type="ECO:0000256" key="1">
    <source>
        <dbReference type="SAM" id="MobiDB-lite"/>
    </source>
</evidence>
<dbReference type="InterPro" id="IPR050587">
    <property type="entry name" value="GNT1/Glycosyltrans_8"/>
</dbReference>
<dbReference type="STRING" id="1442368.A0A0D2DQM8"/>
<protein>
    <recommendedName>
        <fullName evidence="4">Glycosyltransferase family 8 protein</fullName>
    </recommendedName>
</protein>
<dbReference type="OrthoDB" id="2014201at2759"/>
<feature type="region of interest" description="Disordered" evidence="1">
    <location>
        <begin position="203"/>
        <end position="222"/>
    </location>
</feature>
<dbReference type="HOGENOM" id="CLU_048469_0_1_1"/>
<dbReference type="SUPFAM" id="SSF53448">
    <property type="entry name" value="Nucleotide-diphospho-sugar transferases"/>
    <property type="match status" value="1"/>
</dbReference>
<keyword evidence="3" id="KW-1185">Reference proteome</keyword>
<proteinExistence type="predicted"/>
<evidence type="ECO:0000313" key="2">
    <source>
        <dbReference type="EMBL" id="KIW80086.1"/>
    </source>
</evidence>
<dbReference type="EMBL" id="KN846972">
    <property type="protein sequence ID" value="KIW80086.1"/>
    <property type="molecule type" value="Genomic_DNA"/>
</dbReference>
<dbReference type="Gene3D" id="3.90.550.10">
    <property type="entry name" value="Spore Coat Polysaccharide Biosynthesis Protein SpsA, Chain A"/>
    <property type="match status" value="1"/>
</dbReference>
<sequence length="352" mass="40649">MGSRRFTPCSREVVIAGALLFVVFIFFFSSTSPSKAYHEVINSSFVSSPFATSTKGPVVPGGTLQRPESKYAYVVYLAPTEKEDAGEEDTEDDVYLTSVRLLIYQLLHDPETRTNNSIPVVVLVSPQVSQSKRRRLEREGAWIAEFPSIELETVKPDRPRWKHVMDKMNVFRLTQFEKVLLMDLDIVLFKPLDAIFEEPETDIRDNLGMEDQRKDDEGPQPQRYLLAADSSPIGSDKHPWPAPRSKALNAGFMVLHPSEEMLAHYLRIGSIDGRTPMLAPENNLLEYVHRLDGNMPYSQIQHYWVMNHPVFDDYRHGIAAVHEKWWRNSMTDHQLKEMLLKPRWKMEGYWSR</sequence>
<dbReference type="VEuPathDB" id="FungiDB:Z517_06701"/>
<dbReference type="RefSeq" id="XP_013283894.1">
    <property type="nucleotide sequence ID" value="XM_013428440.1"/>
</dbReference>
<dbReference type="AlphaFoldDB" id="A0A0D2DQM8"/>
<reference evidence="2 3" key="1">
    <citation type="submission" date="2015-01" db="EMBL/GenBank/DDBJ databases">
        <title>The Genome Sequence of Fonsecaea pedrosoi CBS 271.37.</title>
        <authorList>
            <consortium name="The Broad Institute Genomics Platform"/>
            <person name="Cuomo C."/>
            <person name="de Hoog S."/>
            <person name="Gorbushina A."/>
            <person name="Stielow B."/>
            <person name="Teixiera M."/>
            <person name="Abouelleil A."/>
            <person name="Chapman S.B."/>
            <person name="Priest M."/>
            <person name="Young S.K."/>
            <person name="Wortman J."/>
            <person name="Nusbaum C."/>
            <person name="Birren B."/>
        </authorList>
    </citation>
    <scope>NUCLEOTIDE SEQUENCE [LARGE SCALE GENOMIC DNA]</scope>
    <source>
        <strain evidence="2 3">CBS 271.37</strain>
    </source>
</reference>